<dbReference type="InterPro" id="IPR011075">
    <property type="entry name" value="TetR_C"/>
</dbReference>
<dbReference type="InterPro" id="IPR009057">
    <property type="entry name" value="Homeodomain-like_sf"/>
</dbReference>
<keyword evidence="2 4" id="KW-0238">DNA-binding</keyword>
<evidence type="ECO:0000259" key="5">
    <source>
        <dbReference type="PROSITE" id="PS50977"/>
    </source>
</evidence>
<accession>A0ABV6MU68</accession>
<evidence type="ECO:0000313" key="7">
    <source>
        <dbReference type="Proteomes" id="UP001589810"/>
    </source>
</evidence>
<reference evidence="6 7" key="1">
    <citation type="submission" date="2024-09" db="EMBL/GenBank/DDBJ databases">
        <authorList>
            <person name="Sun Q."/>
            <person name="Mori K."/>
        </authorList>
    </citation>
    <scope>NUCLEOTIDE SEQUENCE [LARGE SCALE GENOMIC DNA]</scope>
    <source>
        <strain evidence="6 7">TBRC 1432</strain>
    </source>
</reference>
<gene>
    <name evidence="6" type="ORF">ACFFH7_19380</name>
</gene>
<evidence type="ECO:0000256" key="2">
    <source>
        <dbReference type="ARBA" id="ARBA00023125"/>
    </source>
</evidence>
<feature type="DNA-binding region" description="H-T-H motif" evidence="4">
    <location>
        <begin position="27"/>
        <end position="46"/>
    </location>
</feature>
<dbReference type="Proteomes" id="UP001589810">
    <property type="component" value="Unassembled WGS sequence"/>
</dbReference>
<organism evidence="6 7">
    <name type="scientific">Kutzneria chonburiensis</name>
    <dbReference type="NCBI Taxonomy" id="1483604"/>
    <lineage>
        <taxon>Bacteria</taxon>
        <taxon>Bacillati</taxon>
        <taxon>Actinomycetota</taxon>
        <taxon>Actinomycetes</taxon>
        <taxon>Pseudonocardiales</taxon>
        <taxon>Pseudonocardiaceae</taxon>
        <taxon>Kutzneria</taxon>
    </lineage>
</organism>
<dbReference type="Pfam" id="PF00440">
    <property type="entry name" value="TetR_N"/>
    <property type="match status" value="1"/>
</dbReference>
<dbReference type="InterPro" id="IPR001647">
    <property type="entry name" value="HTH_TetR"/>
</dbReference>
<evidence type="ECO:0000256" key="3">
    <source>
        <dbReference type="ARBA" id="ARBA00023163"/>
    </source>
</evidence>
<evidence type="ECO:0000313" key="6">
    <source>
        <dbReference type="EMBL" id="MFC0543674.1"/>
    </source>
</evidence>
<proteinExistence type="predicted"/>
<protein>
    <submittedName>
        <fullName evidence="6">TetR family transcriptional regulator C-terminal domain-containing protein</fullName>
    </submittedName>
</protein>
<dbReference type="Gene3D" id="1.10.357.10">
    <property type="entry name" value="Tetracycline Repressor, domain 2"/>
    <property type="match status" value="1"/>
</dbReference>
<dbReference type="PRINTS" id="PR00455">
    <property type="entry name" value="HTHTETR"/>
</dbReference>
<dbReference type="RefSeq" id="WP_273940224.1">
    <property type="nucleotide sequence ID" value="NZ_CP097263.1"/>
</dbReference>
<dbReference type="EMBL" id="JBHLUD010000006">
    <property type="protein sequence ID" value="MFC0543674.1"/>
    <property type="molecule type" value="Genomic_DNA"/>
</dbReference>
<keyword evidence="1" id="KW-0805">Transcription regulation</keyword>
<evidence type="ECO:0000256" key="1">
    <source>
        <dbReference type="ARBA" id="ARBA00023015"/>
    </source>
</evidence>
<feature type="domain" description="HTH tetR-type" evidence="5">
    <location>
        <begin position="4"/>
        <end position="64"/>
    </location>
</feature>
<keyword evidence="7" id="KW-1185">Reference proteome</keyword>
<dbReference type="SUPFAM" id="SSF46689">
    <property type="entry name" value="Homeodomain-like"/>
    <property type="match status" value="1"/>
</dbReference>
<dbReference type="PANTHER" id="PTHR47506:SF6">
    <property type="entry name" value="HTH-TYPE TRANSCRIPTIONAL REPRESSOR NEMR"/>
    <property type="match status" value="1"/>
</dbReference>
<evidence type="ECO:0000256" key="4">
    <source>
        <dbReference type="PROSITE-ProRule" id="PRU00335"/>
    </source>
</evidence>
<dbReference type="InterPro" id="IPR036271">
    <property type="entry name" value="Tet_transcr_reg_TetR-rel_C_sf"/>
</dbReference>
<dbReference type="PROSITE" id="PS50977">
    <property type="entry name" value="HTH_TETR_2"/>
    <property type="match status" value="1"/>
</dbReference>
<keyword evidence="3" id="KW-0804">Transcription</keyword>
<comment type="caution">
    <text evidence="6">The sequence shown here is derived from an EMBL/GenBank/DDBJ whole genome shotgun (WGS) entry which is preliminary data.</text>
</comment>
<name>A0ABV6MU68_9PSEU</name>
<dbReference type="Pfam" id="PF16925">
    <property type="entry name" value="TetR_C_13"/>
    <property type="match status" value="1"/>
</dbReference>
<dbReference type="SUPFAM" id="SSF48498">
    <property type="entry name" value="Tetracyclin repressor-like, C-terminal domain"/>
    <property type="match status" value="1"/>
</dbReference>
<dbReference type="PANTHER" id="PTHR47506">
    <property type="entry name" value="TRANSCRIPTIONAL REGULATORY PROTEIN"/>
    <property type="match status" value="1"/>
</dbReference>
<sequence length="192" mass="21058">MPRHSVRDVIVETALGEFHRTGFAACSVDTITRAAGVPKGSFYNHFKSKEDLAVEVVAKYTAEAEWNDVTDPTLTPLERLRAQFRVMGDVLVGNGYTRGCMIGNMGEELADHSEPMREQVRASLGGWAAGIADTLRAARADGEISTDADPDLLGRFILDAWEGALLRSKVVKNDQPVDDFFAMVFGQLLRRG</sequence>